<feature type="region of interest" description="Disordered" evidence="1">
    <location>
        <begin position="299"/>
        <end position="627"/>
    </location>
</feature>
<dbReference type="PANTHER" id="PTHR28034:SF1">
    <property type="entry name" value="NUCLEOMORPHIN"/>
    <property type="match status" value="1"/>
</dbReference>
<feature type="compositionally biased region" description="Pro residues" evidence="1">
    <location>
        <begin position="436"/>
        <end position="449"/>
    </location>
</feature>
<feature type="compositionally biased region" description="Basic and acidic residues" evidence="1">
    <location>
        <begin position="781"/>
        <end position="803"/>
    </location>
</feature>
<feature type="region of interest" description="Disordered" evidence="1">
    <location>
        <begin position="265"/>
        <end position="286"/>
    </location>
</feature>
<dbReference type="RefSeq" id="XP_033431256.1">
    <property type="nucleotide sequence ID" value="XM_033565499.1"/>
</dbReference>
<feature type="compositionally biased region" description="Basic and acidic residues" evidence="1">
    <location>
        <begin position="465"/>
        <end position="480"/>
    </location>
</feature>
<dbReference type="VEuPathDB" id="FungiDB:EYZ11_009455"/>
<dbReference type="Proteomes" id="UP000324241">
    <property type="component" value="Unassembled WGS sequence"/>
</dbReference>
<sequence length="816" mass="93905">MCTRLFYLAQCGLVPSPALLQDRFPALCEDFKLPAFDTLEPVSEAAANSGKKRIYPEGFFGKDRTHFDTELPQSDGDAWMRVNIEESNFETLMTRPNPHTTRQLYRYPFVWLLDMAGPEEMPDVQSAGVKRPSVDLDSLQRKKFKAEELPLSAGQHAAIDHLLHAFKKKGGFDTVRKKLWAEFEDGEGKAEFTKLLVELAETEIEREPELLSRERGKAATLIEGAVDRSDVYKTVEESLDALASKHLPTILDSVREIRRQEIGDEAAIREEQAGNKTDEDYATHVKAKREERERAWQEQLRKQKEVEEEEARRKAEEERKQRELKRQKEEEERARRREREEQRRAEQRALDEQREKERQERYERRRMEERERFRDYDRYRDSDRSRTRDRDTDRERDRYRYRDRSSDHRSDRGLSPRHRDSRKGTSVTSKEATPALAPPPGPVPVPAPPVDEKSLEEAALQLLLKEGEELAAKARQKPEFDFEEAEAIENGLKPPPSRPKSTSDAKYSNQSMKAASPIVESGDYRRRGSATEDRPRTRRGDDTRSQSRRIYTSRFDDDRRDSRDTSDRPRDRDANDRLAIRDFREDRYGDRSYRPGRRSRSRSTTRGHDRDRERDPDRGRDERGAGTLIHAVTAVETVTGGTMSVEIAVETAIGIGEMGTVTATVTATIIVDDAAITHGPAPAPATEIGAEIEAEIEMTGTGTPIHPPGHLSHPDDDLDRAADRVPEGDLPALWTSTVTSRPPAIEADPPRRRVRSPERERDRDDRPRFGEVDRYIPGGERAGERDRKPEEPERSRDGDDRQVRRPSPSRRRSRSR</sequence>
<reference evidence="3 4" key="1">
    <citation type="submission" date="2019-08" db="EMBL/GenBank/DDBJ databases">
        <title>The genome sequence of a newly discovered highly antifungal drug resistant Aspergillus species, Aspergillus tanneri NIH 1004.</title>
        <authorList>
            <person name="Mounaud S."/>
            <person name="Singh I."/>
            <person name="Joardar V."/>
            <person name="Pakala S."/>
            <person name="Pakala S."/>
            <person name="Venepally P."/>
            <person name="Chung J.K."/>
            <person name="Losada L."/>
            <person name="Nierman W.C."/>
        </authorList>
    </citation>
    <scope>NUCLEOTIDE SEQUENCE [LARGE SCALE GENOMIC DNA]</scope>
    <source>
        <strain evidence="3 4">NIH1004</strain>
    </source>
</reference>
<feature type="compositionally biased region" description="Basic and acidic residues" evidence="1">
    <location>
        <begin position="748"/>
        <end position="774"/>
    </location>
</feature>
<organism evidence="3 4">
    <name type="scientific">Aspergillus tanneri</name>
    <dbReference type="NCBI Taxonomy" id="1220188"/>
    <lineage>
        <taxon>Eukaryota</taxon>
        <taxon>Fungi</taxon>
        <taxon>Dikarya</taxon>
        <taxon>Ascomycota</taxon>
        <taxon>Pezizomycotina</taxon>
        <taxon>Eurotiomycetes</taxon>
        <taxon>Eurotiomycetidae</taxon>
        <taxon>Eurotiales</taxon>
        <taxon>Aspergillaceae</taxon>
        <taxon>Aspergillus</taxon>
        <taxon>Aspergillus subgen. Circumdati</taxon>
    </lineage>
</organism>
<feature type="compositionally biased region" description="Polar residues" evidence="1">
    <location>
        <begin position="499"/>
        <end position="513"/>
    </location>
</feature>
<accession>A0A5M9MXT6</accession>
<feature type="compositionally biased region" description="Basic residues" evidence="1">
    <location>
        <begin position="594"/>
        <end position="605"/>
    </location>
</feature>
<feature type="region of interest" description="Disordered" evidence="1">
    <location>
        <begin position="700"/>
        <end position="816"/>
    </location>
</feature>
<dbReference type="EMBL" id="QUQM01000002">
    <property type="protein sequence ID" value="KAA8651895.1"/>
    <property type="molecule type" value="Genomic_DNA"/>
</dbReference>
<evidence type="ECO:0000313" key="4">
    <source>
        <dbReference type="Proteomes" id="UP000324241"/>
    </source>
</evidence>
<dbReference type="PANTHER" id="PTHR28034">
    <property type="entry name" value="SET1 COMPLEX COMPONENT SHG1"/>
    <property type="match status" value="1"/>
</dbReference>
<dbReference type="OrthoDB" id="5579731at2759"/>
<name>A0A5M9MXT6_9EURO</name>
<evidence type="ECO:0000256" key="1">
    <source>
        <dbReference type="SAM" id="MobiDB-lite"/>
    </source>
</evidence>
<feature type="compositionally biased region" description="Basic and acidic residues" evidence="1">
    <location>
        <begin position="554"/>
        <end position="593"/>
    </location>
</feature>
<feature type="domain" description="BOD1/SHG1" evidence="2">
    <location>
        <begin position="162"/>
        <end position="263"/>
    </location>
</feature>
<evidence type="ECO:0000259" key="2">
    <source>
        <dbReference type="Pfam" id="PF05205"/>
    </source>
</evidence>
<feature type="compositionally biased region" description="Basic and acidic residues" evidence="1">
    <location>
        <begin position="299"/>
        <end position="418"/>
    </location>
</feature>
<dbReference type="Pfam" id="PF05205">
    <property type="entry name" value="COMPASS-Shg1"/>
    <property type="match status" value="1"/>
</dbReference>
<dbReference type="AlphaFoldDB" id="A0A5M9MXT6"/>
<dbReference type="GeneID" id="54323496"/>
<feature type="compositionally biased region" description="Basic and acidic residues" evidence="1">
    <location>
        <begin position="712"/>
        <end position="727"/>
    </location>
</feature>
<protein>
    <recommendedName>
        <fullName evidence="2">BOD1/SHG1 domain-containing protein</fullName>
    </recommendedName>
</protein>
<gene>
    <name evidence="3" type="ORF">ATNIH1004_000794</name>
</gene>
<feature type="compositionally biased region" description="Basic residues" evidence="1">
    <location>
        <begin position="807"/>
        <end position="816"/>
    </location>
</feature>
<feature type="compositionally biased region" description="Basic and acidic residues" evidence="1">
    <location>
        <begin position="606"/>
        <end position="624"/>
    </location>
</feature>
<comment type="caution">
    <text evidence="3">The sequence shown here is derived from an EMBL/GenBank/DDBJ whole genome shotgun (WGS) entry which is preliminary data.</text>
</comment>
<feature type="compositionally biased region" description="Basic and acidic residues" evidence="1">
    <location>
        <begin position="522"/>
        <end position="545"/>
    </location>
</feature>
<evidence type="ECO:0000313" key="3">
    <source>
        <dbReference type="EMBL" id="KAA8651895.1"/>
    </source>
</evidence>
<proteinExistence type="predicted"/>
<dbReference type="InterPro" id="IPR055264">
    <property type="entry name" value="BOD1/SHG1_dom"/>
</dbReference>